<dbReference type="GO" id="GO:0009507">
    <property type="term" value="C:chloroplast"/>
    <property type="evidence" value="ECO:0007669"/>
    <property type="project" value="UniProtKB-SubCell"/>
</dbReference>
<dbReference type="GO" id="GO:0005840">
    <property type="term" value="C:ribosome"/>
    <property type="evidence" value="ECO:0007669"/>
    <property type="project" value="UniProtKB-KW"/>
</dbReference>
<reference evidence="5" key="1">
    <citation type="journal article" date="2019" name="Genome Biol. Evol.">
        <title>Nephromyces represents a diverse and novel lineage of the Apicomplexa that has retained apicoplasts.</title>
        <authorList>
            <person name="Munoz-Gomez S.A."/>
            <person name="Durnin K."/>
            <person name="Eme L."/>
            <person name="Paight C."/>
            <person name="Lane C.E."/>
            <person name="Saffo M.B."/>
            <person name="Slamovits C.H."/>
        </authorList>
    </citation>
    <scope>NUCLEOTIDE SEQUENCE</scope>
    <source>
        <strain evidence="5">461</strain>
    </source>
</reference>
<name>A0A5C1H7V6_9APIC</name>
<dbReference type="InterPro" id="IPR036967">
    <property type="entry name" value="Ribosomal_uS11_sf"/>
</dbReference>
<keyword evidence="3 5" id="KW-0689">Ribosomal protein</keyword>
<gene>
    <name evidence="5" type="primary">rps11</name>
</gene>
<dbReference type="SUPFAM" id="SSF53137">
    <property type="entry name" value="Translational machinery components"/>
    <property type="match status" value="1"/>
</dbReference>
<dbReference type="EMBL" id="MK573203">
    <property type="protein sequence ID" value="QEM01683.1"/>
    <property type="molecule type" value="Genomic_DNA"/>
</dbReference>
<evidence type="ECO:0000256" key="3">
    <source>
        <dbReference type="ARBA" id="ARBA00022980"/>
    </source>
</evidence>
<dbReference type="InterPro" id="IPR001971">
    <property type="entry name" value="Ribosomal_uS11"/>
</dbReference>
<evidence type="ECO:0000256" key="1">
    <source>
        <dbReference type="ARBA" id="ARBA00004229"/>
    </source>
</evidence>
<proteinExistence type="inferred from homology"/>
<dbReference type="HAMAP" id="MF_01310">
    <property type="entry name" value="Ribosomal_uS11"/>
    <property type="match status" value="1"/>
</dbReference>
<comment type="subcellular location">
    <subcellularLocation>
        <location evidence="1">Plastid</location>
        <location evidence="1">Chloroplast</location>
    </subcellularLocation>
</comment>
<evidence type="ECO:0000256" key="2">
    <source>
        <dbReference type="ARBA" id="ARBA00006194"/>
    </source>
</evidence>
<sequence length="126" mass="14746">MNCLKNNKIINFYIKSTKKNTFISLFETNFKIIKVYSFGNFGFKGRHKNTPFSSAILTSKTVIEALKLNYNKINIIFNGNFFLQRQIILKTILTTNYKSKYLKINLILDTTSLSFNGCKQLKYKNY</sequence>
<dbReference type="GO" id="GO:1990904">
    <property type="term" value="C:ribonucleoprotein complex"/>
    <property type="evidence" value="ECO:0007669"/>
    <property type="project" value="UniProtKB-KW"/>
</dbReference>
<organism evidence="5">
    <name type="scientific">Nephromyces sp. ex Molgula occidentalis</name>
    <dbReference type="NCBI Taxonomy" id="2544991"/>
    <lineage>
        <taxon>Eukaryota</taxon>
        <taxon>Sar</taxon>
        <taxon>Alveolata</taxon>
        <taxon>Apicomplexa</taxon>
        <taxon>Aconoidasida</taxon>
        <taxon>Nephromycida</taxon>
        <taxon>Nephromyces</taxon>
    </lineage>
</organism>
<dbReference type="Pfam" id="PF00411">
    <property type="entry name" value="Ribosomal_S11"/>
    <property type="match status" value="1"/>
</dbReference>
<accession>A0A5C1H7V6</accession>
<comment type="similarity">
    <text evidence="2">Belongs to the universal ribosomal protein uS11 family.</text>
</comment>
<evidence type="ECO:0000313" key="5">
    <source>
        <dbReference type="EMBL" id="QEM01683.1"/>
    </source>
</evidence>
<dbReference type="AlphaFoldDB" id="A0A5C1H7V6"/>
<evidence type="ECO:0000256" key="4">
    <source>
        <dbReference type="ARBA" id="ARBA00023274"/>
    </source>
</evidence>
<dbReference type="PIRSF" id="PIRSF002131">
    <property type="entry name" value="Ribosomal_S11"/>
    <property type="match status" value="1"/>
</dbReference>
<dbReference type="GO" id="GO:0003735">
    <property type="term" value="F:structural constituent of ribosome"/>
    <property type="evidence" value="ECO:0007669"/>
    <property type="project" value="InterPro"/>
</dbReference>
<dbReference type="Gene3D" id="3.30.420.80">
    <property type="entry name" value="Ribosomal protein S11"/>
    <property type="match status" value="1"/>
</dbReference>
<protein>
    <submittedName>
        <fullName evidence="5">30S ribosomal protein S11</fullName>
    </submittedName>
</protein>
<keyword evidence="4" id="KW-0687">Ribonucleoprotein</keyword>
<dbReference type="GO" id="GO:0006412">
    <property type="term" value="P:translation"/>
    <property type="evidence" value="ECO:0007669"/>
    <property type="project" value="InterPro"/>
</dbReference>